<dbReference type="EMBL" id="CP009211">
    <property type="protein sequence ID" value="AIJ33706.1"/>
    <property type="molecule type" value="Genomic_DNA"/>
</dbReference>
<feature type="binding site" evidence="7">
    <location>
        <position position="99"/>
    </location>
    <ligand>
        <name>Mg(2+)</name>
        <dbReference type="ChEBI" id="CHEBI:18420"/>
        <label>1</label>
        <note>catalytic</note>
    </ligand>
</feature>
<dbReference type="Pfam" id="PF00459">
    <property type="entry name" value="Inositol_P"/>
    <property type="match status" value="1"/>
</dbReference>
<proteinExistence type="inferred from homology"/>
<dbReference type="eggNOG" id="COG0483">
    <property type="taxonomic scope" value="Bacteria"/>
</dbReference>
<feature type="binding site" evidence="7">
    <location>
        <position position="102"/>
    </location>
    <ligand>
        <name>Mg(2+)</name>
        <dbReference type="ChEBI" id="CHEBI:18420"/>
        <label>1</label>
        <note>catalytic</note>
    </ligand>
</feature>
<evidence type="ECO:0000256" key="8">
    <source>
        <dbReference type="RuleBase" id="RU364068"/>
    </source>
</evidence>
<dbReference type="HOGENOM" id="CLU_044118_0_1_11"/>
<keyword evidence="5 8" id="KW-0378">Hydrolase</keyword>
<keyword evidence="4 7" id="KW-0479">Metal-binding</keyword>
<dbReference type="KEGG" id="cii:CIMIT_07175"/>
<evidence type="ECO:0000256" key="2">
    <source>
        <dbReference type="ARBA" id="ARBA00001946"/>
    </source>
</evidence>
<dbReference type="PROSITE" id="PS00630">
    <property type="entry name" value="IMP_2"/>
    <property type="match status" value="1"/>
</dbReference>
<dbReference type="GO" id="GO:0046872">
    <property type="term" value="F:metal ion binding"/>
    <property type="evidence" value="ECO:0007669"/>
    <property type="project" value="UniProtKB-KW"/>
</dbReference>
<evidence type="ECO:0000256" key="6">
    <source>
        <dbReference type="ARBA" id="ARBA00022842"/>
    </source>
</evidence>
<dbReference type="Gene3D" id="3.30.540.10">
    <property type="entry name" value="Fructose-1,6-Bisphosphatase, subunit A, domain 1"/>
    <property type="match status" value="1"/>
</dbReference>
<dbReference type="EC" id="3.1.3.25" evidence="8"/>
<dbReference type="OrthoDB" id="9772456at2"/>
<evidence type="ECO:0000256" key="1">
    <source>
        <dbReference type="ARBA" id="ARBA00001033"/>
    </source>
</evidence>
<keyword evidence="6 7" id="KW-0460">Magnesium</keyword>
<dbReference type="PANTHER" id="PTHR20854">
    <property type="entry name" value="INOSITOL MONOPHOSPHATASE"/>
    <property type="match status" value="1"/>
</dbReference>
<dbReference type="InterPro" id="IPR033942">
    <property type="entry name" value="IMPase"/>
</dbReference>
<dbReference type="GO" id="GO:0006020">
    <property type="term" value="P:inositol metabolic process"/>
    <property type="evidence" value="ECO:0007669"/>
    <property type="project" value="TreeGrafter"/>
</dbReference>
<evidence type="ECO:0000256" key="5">
    <source>
        <dbReference type="ARBA" id="ARBA00022801"/>
    </source>
</evidence>
<dbReference type="AlphaFoldDB" id="A0A076NN78"/>
<dbReference type="STRING" id="156978.CIMIT_07175"/>
<protein>
    <recommendedName>
        <fullName evidence="8">Inositol-1-monophosphatase</fullName>
        <ecNumber evidence="8">3.1.3.25</ecNumber>
    </recommendedName>
</protein>
<evidence type="ECO:0000313" key="9">
    <source>
        <dbReference type="EMBL" id="AIJ33706.1"/>
    </source>
</evidence>
<dbReference type="GO" id="GO:0008934">
    <property type="term" value="F:inositol monophosphate 1-phosphatase activity"/>
    <property type="evidence" value="ECO:0007669"/>
    <property type="project" value="InterPro"/>
</dbReference>
<dbReference type="GO" id="GO:0046854">
    <property type="term" value="P:phosphatidylinositol phosphate biosynthetic process"/>
    <property type="evidence" value="ECO:0007669"/>
    <property type="project" value="InterPro"/>
</dbReference>
<gene>
    <name evidence="9" type="ORF">CIMIT_07175</name>
</gene>
<evidence type="ECO:0000256" key="4">
    <source>
        <dbReference type="ARBA" id="ARBA00022723"/>
    </source>
</evidence>
<name>A0A076NN78_9CORY</name>
<organism evidence="9 10">
    <name type="scientific">Corynebacterium imitans</name>
    <dbReference type="NCBI Taxonomy" id="156978"/>
    <lineage>
        <taxon>Bacteria</taxon>
        <taxon>Bacillati</taxon>
        <taxon>Actinomycetota</taxon>
        <taxon>Actinomycetes</taxon>
        <taxon>Mycobacteriales</taxon>
        <taxon>Corynebacteriaceae</taxon>
        <taxon>Corynebacterium</taxon>
    </lineage>
</organism>
<feature type="binding site" evidence="7">
    <location>
        <position position="83"/>
    </location>
    <ligand>
        <name>Mg(2+)</name>
        <dbReference type="ChEBI" id="CHEBI:18420"/>
        <label>1</label>
        <note>catalytic</note>
    </ligand>
</feature>
<dbReference type="PANTHER" id="PTHR20854:SF4">
    <property type="entry name" value="INOSITOL-1-MONOPHOSPHATASE-RELATED"/>
    <property type="match status" value="1"/>
</dbReference>
<dbReference type="InterPro" id="IPR000760">
    <property type="entry name" value="Inositol_monophosphatase-like"/>
</dbReference>
<dbReference type="Proteomes" id="UP000028780">
    <property type="component" value="Chromosome"/>
</dbReference>
<dbReference type="SUPFAM" id="SSF56655">
    <property type="entry name" value="Carbohydrate phosphatase"/>
    <property type="match status" value="1"/>
</dbReference>
<sequence length="286" mass="29646">MNTAANHVPSPAELRDMCVDLVTDAAEFVAHQRAFLTKHGSVAMVAETKSSEVDPVTAVDKGCEARVVKRLAELRPDDGIIGEEGSAVPTRTGVEWVIDPIDGTVNFIYGVPAYAVSVGVAVDGELVAGAVADVARGVVYRAAVGAGASVLIDGTAHPLRASRASQLATTLVATGFAYDAGWRGLQAEILQHILPVVRDIRRMGSAALDLCRVAEGSVDAYYEHGTHPWDYAAGAVIAAEAGAVVHHPGLVDRGGQGALVTACAPGIADEFADLLHKAGAQRDLQA</sequence>
<accession>A0A076NN78</accession>
<dbReference type="InterPro" id="IPR020550">
    <property type="entry name" value="Inositol_monophosphatase_CS"/>
</dbReference>
<comment type="catalytic activity">
    <reaction evidence="1 8">
        <text>a myo-inositol phosphate + H2O = myo-inositol + phosphate</text>
        <dbReference type="Rhea" id="RHEA:24056"/>
        <dbReference type="ChEBI" id="CHEBI:15377"/>
        <dbReference type="ChEBI" id="CHEBI:17268"/>
        <dbReference type="ChEBI" id="CHEBI:43474"/>
        <dbReference type="ChEBI" id="CHEBI:84139"/>
        <dbReference type="EC" id="3.1.3.25"/>
    </reaction>
</comment>
<feature type="binding site" evidence="7">
    <location>
        <position position="230"/>
    </location>
    <ligand>
        <name>Mg(2+)</name>
        <dbReference type="ChEBI" id="CHEBI:18420"/>
        <label>1</label>
        <note>catalytic</note>
    </ligand>
</feature>
<keyword evidence="10" id="KW-1185">Reference proteome</keyword>
<dbReference type="PRINTS" id="PR00377">
    <property type="entry name" value="IMPHPHTASES"/>
</dbReference>
<evidence type="ECO:0000256" key="3">
    <source>
        <dbReference type="ARBA" id="ARBA00009759"/>
    </source>
</evidence>
<dbReference type="Gene3D" id="3.40.190.80">
    <property type="match status" value="1"/>
</dbReference>
<comment type="cofactor">
    <cofactor evidence="2 7 8">
        <name>Mg(2+)</name>
        <dbReference type="ChEBI" id="CHEBI:18420"/>
    </cofactor>
</comment>
<evidence type="ECO:0000256" key="7">
    <source>
        <dbReference type="PIRSR" id="PIRSR600760-2"/>
    </source>
</evidence>
<dbReference type="InterPro" id="IPR020583">
    <property type="entry name" value="Inositol_monoP_metal-BS"/>
</dbReference>
<dbReference type="GO" id="GO:0007165">
    <property type="term" value="P:signal transduction"/>
    <property type="evidence" value="ECO:0007669"/>
    <property type="project" value="TreeGrafter"/>
</dbReference>
<evidence type="ECO:0000313" key="10">
    <source>
        <dbReference type="Proteomes" id="UP000028780"/>
    </source>
</evidence>
<dbReference type="PROSITE" id="PS00629">
    <property type="entry name" value="IMP_1"/>
    <property type="match status" value="1"/>
</dbReference>
<reference evidence="9 10" key="1">
    <citation type="submission" date="2014-08" db="EMBL/GenBank/DDBJ databases">
        <title>Complete genome sequence of Corynebacterium imitans DSM 44264, isolated from a five-month-old boy with suspected pharyngeal diphtheria.</title>
        <authorList>
            <person name="Mollmann S."/>
            <person name="Albersmeier A."/>
            <person name="Ruckert C."/>
            <person name="Tauch A."/>
        </authorList>
    </citation>
    <scope>NUCLEOTIDE SEQUENCE [LARGE SCALE GENOMIC DNA]</scope>
    <source>
        <strain evidence="9 10">DSM 44264</strain>
    </source>
</reference>
<feature type="binding site" evidence="7">
    <location>
        <position position="101"/>
    </location>
    <ligand>
        <name>Mg(2+)</name>
        <dbReference type="ChEBI" id="CHEBI:18420"/>
        <label>1</label>
        <note>catalytic</note>
    </ligand>
</feature>
<comment type="similarity">
    <text evidence="3 8">Belongs to the inositol monophosphatase superfamily.</text>
</comment>
<dbReference type="CDD" id="cd01639">
    <property type="entry name" value="IMPase"/>
    <property type="match status" value="1"/>
</dbReference>
<dbReference type="RefSeq" id="WP_038590952.1">
    <property type="nucleotide sequence ID" value="NZ_CP009211.1"/>
</dbReference>